<dbReference type="EMBL" id="JACIDO010000001">
    <property type="protein sequence ID" value="MBB3934118.1"/>
    <property type="molecule type" value="Genomic_DNA"/>
</dbReference>
<reference evidence="2 3" key="1">
    <citation type="submission" date="2020-08" db="EMBL/GenBank/DDBJ databases">
        <title>Genomic Encyclopedia of Type Strains, Phase IV (KMG-IV): sequencing the most valuable type-strain genomes for metagenomic binning, comparative biology and taxonomic classification.</title>
        <authorList>
            <person name="Goeker M."/>
        </authorList>
    </citation>
    <scope>NUCLEOTIDE SEQUENCE [LARGE SCALE GENOMIC DNA]</scope>
    <source>
        <strain evidence="2 3">DSM 25024</strain>
    </source>
</reference>
<feature type="domain" description="Glycosyl transferase family 28 C-terminal" evidence="1">
    <location>
        <begin position="286"/>
        <end position="353"/>
    </location>
</feature>
<dbReference type="RefSeq" id="WP_090961867.1">
    <property type="nucleotide sequence ID" value="NZ_FOOA01000004.1"/>
</dbReference>
<organism evidence="2 3">
    <name type="scientific">Aureimonas phyllosphaerae</name>
    <dbReference type="NCBI Taxonomy" id="1166078"/>
    <lineage>
        <taxon>Bacteria</taxon>
        <taxon>Pseudomonadati</taxon>
        <taxon>Pseudomonadota</taxon>
        <taxon>Alphaproteobacteria</taxon>
        <taxon>Hyphomicrobiales</taxon>
        <taxon>Aurantimonadaceae</taxon>
        <taxon>Aureimonas</taxon>
    </lineage>
</organism>
<proteinExistence type="predicted"/>
<evidence type="ECO:0000259" key="1">
    <source>
        <dbReference type="Pfam" id="PF04101"/>
    </source>
</evidence>
<evidence type="ECO:0000313" key="3">
    <source>
        <dbReference type="Proteomes" id="UP000531216"/>
    </source>
</evidence>
<name>A0A7W6BLC1_9HYPH</name>
<accession>A0A7W6BLC1</accession>
<dbReference type="InterPro" id="IPR007235">
    <property type="entry name" value="Glyco_trans_28_C"/>
</dbReference>
<dbReference type="PANTHER" id="PTHR21015">
    <property type="entry name" value="UDP-N-ACETYLGLUCOSAMINE--N-ACETYLMURAMYL-(PENTAPEPTIDE) PYROPHOSPHORYL-UNDECAPRENOL N-ACETYLGLUCOSAMINE TRANSFERASE 1"/>
    <property type="match status" value="1"/>
</dbReference>
<comment type="caution">
    <text evidence="2">The sequence shown here is derived from an EMBL/GenBank/DDBJ whole genome shotgun (WGS) entry which is preliminary data.</text>
</comment>
<gene>
    <name evidence="2" type="ORF">GGR05_000229</name>
</gene>
<protein>
    <submittedName>
        <fullName evidence="2">Putative glycosyltransferase</fullName>
    </submittedName>
</protein>
<dbReference type="Gene3D" id="3.40.50.2000">
    <property type="entry name" value="Glycogen Phosphorylase B"/>
    <property type="match status" value="1"/>
</dbReference>
<keyword evidence="2" id="KW-0808">Transferase</keyword>
<dbReference type="OrthoDB" id="9802126at2"/>
<dbReference type="Proteomes" id="UP000531216">
    <property type="component" value="Unassembled WGS sequence"/>
</dbReference>
<evidence type="ECO:0000313" key="2">
    <source>
        <dbReference type="EMBL" id="MBB3934118.1"/>
    </source>
</evidence>
<keyword evidence="3" id="KW-1185">Reference proteome</keyword>
<dbReference type="GO" id="GO:0016758">
    <property type="term" value="F:hexosyltransferase activity"/>
    <property type="evidence" value="ECO:0007669"/>
    <property type="project" value="InterPro"/>
</dbReference>
<dbReference type="SUPFAM" id="SSF53756">
    <property type="entry name" value="UDP-Glycosyltransferase/glycogen phosphorylase"/>
    <property type="match status" value="1"/>
</dbReference>
<dbReference type="AlphaFoldDB" id="A0A7W6BLC1"/>
<dbReference type="Pfam" id="PF04101">
    <property type="entry name" value="Glyco_tran_28_C"/>
    <property type="match status" value="1"/>
</dbReference>
<dbReference type="PANTHER" id="PTHR21015:SF28">
    <property type="entry name" value="SLL1722 PROTEIN"/>
    <property type="match status" value="1"/>
</dbReference>
<sequence length="420" mass="46273">MSISPLRAHQPASSSGPRILIYSHDTFGLGHIRRCRAIANRLATSFHDPSIVIISGSPVIGSFEFGDGIDYVRVPGVVKLPDGTYSTSSLSLDLEETVRIREAIIMATARGLRPDILIVDKEPTGFRDELVQTLQFLKEAGTRIVLGLRDVLDEPAVIVPEWQRKGALAALERFYDEIWVYGLPQIHAPLEAFDLSPAAVRRIVYTGYIPRELPPRPQPARYPKLTREPFVLVTTGGGGDGEELIDWVISAYEADPSIPLGALVVFGPFIPRARRMAFIERIAGLPRMDAITFDTKIEHLMHRSEGVIAMGGYNTFCEILSFDKRALIVPRRTPRLEQTIRAERAAELGLVSMLDGAMLEPGARRDPAMMGLAIRALAEQPLPSKSFPKGLLDGLDRIEAATHALMTQTRIAAPRDAVFA</sequence>